<dbReference type="EMBL" id="JAQQPM010000006">
    <property type="protein sequence ID" value="KAK2072902.1"/>
    <property type="molecule type" value="Genomic_DNA"/>
</dbReference>
<keyword evidence="4 5" id="KW-0408">Iron</keyword>
<evidence type="ECO:0000256" key="4">
    <source>
        <dbReference type="ARBA" id="ARBA00023004"/>
    </source>
</evidence>
<dbReference type="InterPro" id="IPR050121">
    <property type="entry name" value="Cytochrome_P450_monoxygenase"/>
</dbReference>
<keyword evidence="7" id="KW-0812">Transmembrane</keyword>
<dbReference type="InterPro" id="IPR017972">
    <property type="entry name" value="Cyt_P450_CS"/>
</dbReference>
<dbReference type="GO" id="GO:0004497">
    <property type="term" value="F:monooxygenase activity"/>
    <property type="evidence" value="ECO:0007669"/>
    <property type="project" value="UniProtKB-KW"/>
</dbReference>
<dbReference type="PANTHER" id="PTHR24305:SF180">
    <property type="entry name" value="P450, PUTATIVE (EUROFUNG)-RELATED"/>
    <property type="match status" value="1"/>
</dbReference>
<dbReference type="PANTHER" id="PTHR24305">
    <property type="entry name" value="CYTOCHROME P450"/>
    <property type="match status" value="1"/>
</dbReference>
<dbReference type="Proteomes" id="UP001217918">
    <property type="component" value="Unassembled WGS sequence"/>
</dbReference>
<dbReference type="AlphaFoldDB" id="A0AAD9ME07"/>
<dbReference type="SUPFAM" id="SSF48264">
    <property type="entry name" value="Cytochrome P450"/>
    <property type="match status" value="1"/>
</dbReference>
<comment type="caution">
    <text evidence="8">The sequence shown here is derived from an EMBL/GenBank/DDBJ whole genome shotgun (WGS) entry which is preliminary data.</text>
</comment>
<dbReference type="Pfam" id="PF00067">
    <property type="entry name" value="p450"/>
    <property type="match status" value="1"/>
</dbReference>
<dbReference type="InterPro" id="IPR036396">
    <property type="entry name" value="Cyt_P450_sf"/>
</dbReference>
<keyword evidence="7" id="KW-1133">Transmembrane helix</keyword>
<dbReference type="CDD" id="cd11060">
    <property type="entry name" value="CYP57A1-like"/>
    <property type="match status" value="1"/>
</dbReference>
<dbReference type="GO" id="GO:0005506">
    <property type="term" value="F:iron ion binding"/>
    <property type="evidence" value="ECO:0007669"/>
    <property type="project" value="InterPro"/>
</dbReference>
<evidence type="ECO:0000256" key="7">
    <source>
        <dbReference type="SAM" id="Phobius"/>
    </source>
</evidence>
<dbReference type="GO" id="GO:0016705">
    <property type="term" value="F:oxidoreductase activity, acting on paired donors, with incorporation or reduction of molecular oxygen"/>
    <property type="evidence" value="ECO:0007669"/>
    <property type="project" value="InterPro"/>
</dbReference>
<keyword evidence="6" id="KW-0560">Oxidoreductase</keyword>
<keyword evidence="2 5" id="KW-0349">Heme</keyword>
<proteinExistence type="inferred from homology"/>
<evidence type="ECO:0000313" key="8">
    <source>
        <dbReference type="EMBL" id="KAK2072902.1"/>
    </source>
</evidence>
<evidence type="ECO:0000313" key="9">
    <source>
        <dbReference type="Proteomes" id="UP001217918"/>
    </source>
</evidence>
<dbReference type="GO" id="GO:0020037">
    <property type="term" value="F:heme binding"/>
    <property type="evidence" value="ECO:0007669"/>
    <property type="project" value="InterPro"/>
</dbReference>
<evidence type="ECO:0000256" key="5">
    <source>
        <dbReference type="PIRSR" id="PIRSR602401-1"/>
    </source>
</evidence>
<feature type="transmembrane region" description="Helical" evidence="7">
    <location>
        <begin position="12"/>
        <end position="35"/>
    </location>
</feature>
<reference evidence="8" key="1">
    <citation type="journal article" date="2023" name="Mol. Plant Microbe Interact.">
        <title>Elucidating the Obligate Nature and Biological Capacity of an Invasive Fungal Corn Pathogen.</title>
        <authorList>
            <person name="MacCready J.S."/>
            <person name="Roggenkamp E.M."/>
            <person name="Gdanetz K."/>
            <person name="Chilvers M.I."/>
        </authorList>
    </citation>
    <scope>NUCLEOTIDE SEQUENCE</scope>
    <source>
        <strain evidence="8">PM02</strain>
    </source>
</reference>
<comment type="similarity">
    <text evidence="6">Belongs to the cytochrome P450 family.</text>
</comment>
<dbReference type="InterPro" id="IPR001128">
    <property type="entry name" value="Cyt_P450"/>
</dbReference>
<comment type="cofactor">
    <cofactor evidence="1 5">
        <name>heme</name>
        <dbReference type="ChEBI" id="CHEBI:30413"/>
    </cofactor>
</comment>
<evidence type="ECO:0000256" key="2">
    <source>
        <dbReference type="ARBA" id="ARBA00022617"/>
    </source>
</evidence>
<name>A0AAD9ME07_9PEZI</name>
<dbReference type="PRINTS" id="PR00463">
    <property type="entry name" value="EP450I"/>
</dbReference>
<keyword evidence="6" id="KW-0503">Monooxygenase</keyword>
<evidence type="ECO:0000256" key="3">
    <source>
        <dbReference type="ARBA" id="ARBA00022723"/>
    </source>
</evidence>
<evidence type="ECO:0008006" key="10">
    <source>
        <dbReference type="Google" id="ProtNLM"/>
    </source>
</evidence>
<protein>
    <recommendedName>
        <fullName evidence="10">Cytochrome P450</fullName>
    </recommendedName>
</protein>
<dbReference type="PROSITE" id="PS00086">
    <property type="entry name" value="CYTOCHROME_P450"/>
    <property type="match status" value="1"/>
</dbReference>
<evidence type="ECO:0000256" key="1">
    <source>
        <dbReference type="ARBA" id="ARBA00001971"/>
    </source>
</evidence>
<keyword evidence="9" id="KW-1185">Reference proteome</keyword>
<organism evidence="8 9">
    <name type="scientific">Phyllachora maydis</name>
    <dbReference type="NCBI Taxonomy" id="1825666"/>
    <lineage>
        <taxon>Eukaryota</taxon>
        <taxon>Fungi</taxon>
        <taxon>Dikarya</taxon>
        <taxon>Ascomycota</taxon>
        <taxon>Pezizomycotina</taxon>
        <taxon>Sordariomycetes</taxon>
        <taxon>Sordariomycetidae</taxon>
        <taxon>Phyllachorales</taxon>
        <taxon>Phyllachoraceae</taxon>
        <taxon>Phyllachora</taxon>
    </lineage>
</organism>
<evidence type="ECO:0000256" key="6">
    <source>
        <dbReference type="RuleBase" id="RU000461"/>
    </source>
</evidence>
<dbReference type="Gene3D" id="1.10.630.10">
    <property type="entry name" value="Cytochrome P450"/>
    <property type="match status" value="1"/>
</dbReference>
<sequence>MERTPAFLLRETNIWQLLAVTLVGAVAVRVGYTLYLSPLAAFPGPLLAKFSNLFRAYRTWKGRIDLDHYDWHQKYGSVVRIGPNTIMLGDPAMIKTVFTVKGVWQKSEMYKPNEAVFNGERVINMFNTTDEDYHARTSRPVRPLYNATRVLELEPLVDASIASLLRRLDARFAAPGRVCDFADWAAWFGWDTMFHITYGEPLGFMETEGDLVDFIKGATEGQYYFSAVSQAPWLDRFLDKNPMVRIGPRPITTAIGTTFMMLLAYKKRLAEREKMTTTETPAASGTSRVETFVDKFLALQHSHPDVVDDEQVFQYSLFNMLAGGDSTASILRAAVYHLAKNPTVRATLQAELDAAAAAAAHSEAETDGYGVPAYRDVAALPYLGAVMHELMRVTPGVSQTLERVVPPAGLVLPDGRCVPGGTRVGISPAVTCKDAGVFGPEDPLAFRPERWLRRAGEADEAFAARRRRMAATLDFVFGAGKRICMGKNLATMELYKTVAALYAAFDIQLEHPEHEWKYRAAWFVFQTDLPVLIRRRRHPNV</sequence>
<gene>
    <name evidence="8" type="ORF">P8C59_007228</name>
</gene>
<keyword evidence="7" id="KW-0472">Membrane</keyword>
<accession>A0AAD9ME07</accession>
<feature type="binding site" description="axial binding residue" evidence="5">
    <location>
        <position position="484"/>
    </location>
    <ligand>
        <name>heme</name>
        <dbReference type="ChEBI" id="CHEBI:30413"/>
    </ligand>
    <ligandPart>
        <name>Fe</name>
        <dbReference type="ChEBI" id="CHEBI:18248"/>
    </ligandPart>
</feature>
<dbReference type="InterPro" id="IPR002401">
    <property type="entry name" value="Cyt_P450_E_grp-I"/>
</dbReference>
<keyword evidence="3 5" id="KW-0479">Metal-binding</keyword>
<dbReference type="PRINTS" id="PR00385">
    <property type="entry name" value="P450"/>
</dbReference>